<reference evidence="2" key="1">
    <citation type="journal article" date="2019" name="Int. J. Syst. Evol. Microbiol.">
        <title>The Global Catalogue of Microorganisms (GCM) 10K type strain sequencing project: providing services to taxonomists for standard genome sequencing and annotation.</title>
        <authorList>
            <consortium name="The Broad Institute Genomics Platform"/>
            <consortium name="The Broad Institute Genome Sequencing Center for Infectious Disease"/>
            <person name="Wu L."/>
            <person name="Ma J."/>
        </authorList>
    </citation>
    <scope>NUCLEOTIDE SEQUENCE [LARGE SCALE GENOMIC DNA]</scope>
    <source>
        <strain evidence="2">KCTC 19466</strain>
    </source>
</reference>
<gene>
    <name evidence="1" type="ORF">GCM10008096_24940</name>
</gene>
<evidence type="ECO:0000313" key="1">
    <source>
        <dbReference type="EMBL" id="GHD10906.1"/>
    </source>
</evidence>
<protein>
    <recommendedName>
        <fullName evidence="3">DUF488 family protein</fullName>
    </recommendedName>
</protein>
<dbReference type="PANTHER" id="PTHR36849:SF1">
    <property type="entry name" value="CYTOPLASMIC PROTEIN"/>
    <property type="match status" value="1"/>
</dbReference>
<dbReference type="Proteomes" id="UP000642819">
    <property type="component" value="Unassembled WGS sequence"/>
</dbReference>
<accession>A0ABQ3GKC8</accession>
<dbReference type="EMBL" id="BMXK01000011">
    <property type="protein sequence ID" value="GHD10906.1"/>
    <property type="molecule type" value="Genomic_DNA"/>
</dbReference>
<evidence type="ECO:0008006" key="3">
    <source>
        <dbReference type="Google" id="ProtNLM"/>
    </source>
</evidence>
<comment type="caution">
    <text evidence="1">The sequence shown here is derived from an EMBL/GenBank/DDBJ whole genome shotgun (WGS) entry which is preliminary data.</text>
</comment>
<dbReference type="InterPro" id="IPR052552">
    <property type="entry name" value="YeaO-like"/>
</dbReference>
<dbReference type="Pfam" id="PF22752">
    <property type="entry name" value="DUF488-N3i"/>
    <property type="match status" value="1"/>
</dbReference>
<dbReference type="PANTHER" id="PTHR36849">
    <property type="entry name" value="CYTOPLASMIC PROTEIN-RELATED"/>
    <property type="match status" value="1"/>
</dbReference>
<proteinExistence type="predicted"/>
<keyword evidence="2" id="KW-1185">Reference proteome</keyword>
<sequence length="116" mass="13462">MTEFRIKRVYDAHEESDGLRILVDRLWPRGVAKDRLHGEWLKDVAPSPELRTAWHHDPDRFEEFAAAYRSELEANEAVAELREMAAEQPVTTLLFAARDEEINQAAVLRDFLNEDS</sequence>
<evidence type="ECO:0000313" key="2">
    <source>
        <dbReference type="Proteomes" id="UP000642819"/>
    </source>
</evidence>
<organism evidence="1 2">
    <name type="scientific">Zhihengliuella salsuginis</name>
    <dbReference type="NCBI Taxonomy" id="578222"/>
    <lineage>
        <taxon>Bacteria</taxon>
        <taxon>Bacillati</taxon>
        <taxon>Actinomycetota</taxon>
        <taxon>Actinomycetes</taxon>
        <taxon>Micrococcales</taxon>
        <taxon>Micrococcaceae</taxon>
        <taxon>Zhihengliuella</taxon>
    </lineage>
</organism>
<dbReference type="RefSeq" id="WP_189350919.1">
    <property type="nucleotide sequence ID" value="NZ_BMXK01000011.1"/>
</dbReference>
<name>A0ABQ3GKC8_9MICC</name>